<gene>
    <name evidence="4" type="ORF">SAMN04488099_104110</name>
</gene>
<reference evidence="5" key="1">
    <citation type="submission" date="2016-10" db="EMBL/GenBank/DDBJ databases">
        <authorList>
            <person name="Varghese N."/>
            <person name="Submissions S."/>
        </authorList>
    </citation>
    <scope>NUCLEOTIDE SEQUENCE [LARGE SCALE GENOMIC DNA]</scope>
    <source>
        <strain evidence="5">DSM 19183</strain>
    </source>
</reference>
<feature type="active site" description="Nucleophile" evidence="1">
    <location>
        <position position="182"/>
    </location>
</feature>
<dbReference type="InterPro" id="IPR008391">
    <property type="entry name" value="AXE1_dom"/>
</dbReference>
<dbReference type="GO" id="GO:0052689">
    <property type="term" value="F:carboxylic ester hydrolase activity"/>
    <property type="evidence" value="ECO:0007669"/>
    <property type="project" value="TreeGrafter"/>
</dbReference>
<dbReference type="PANTHER" id="PTHR40111:SF1">
    <property type="entry name" value="CEPHALOSPORIN-C DEACETYLASE"/>
    <property type="match status" value="1"/>
</dbReference>
<sequence length="326" mass="37461">MTSKQFKEYFSYKGYGMKPEDFDAFWDEKIENLENYPLTYTAEKVDFPSRIASCYQLVFDGVDGAKITCQLLKPKHTSGKRPGMLLFHGYHVNSGDYSDKIGWVAEGYVVLAMDCRGQGGLSENRETSVKGSALKGFVIRGVEEGKDHLYYTKVFMDTVMASRILMDLDEVDEEDISVQGSSQGGALALVCASLEPRIKKVAVHHPFLSDYRMAYALDVQSSAYEELYYWFRFRDPLHEREDYFFQTLEYIDVQHFVSRIKASVIMVTGLADAVCFPITQFAVYNKLDCAKKVLILPEYGHEHYPKIADKLRGYFIHDEWKHIDSY</sequence>
<dbReference type="Pfam" id="PF05448">
    <property type="entry name" value="AXE1"/>
    <property type="match status" value="1"/>
</dbReference>
<dbReference type="STRING" id="426702.SAMN04488099_104110"/>
<dbReference type="SUPFAM" id="SSF53474">
    <property type="entry name" value="alpha/beta-Hydrolases"/>
    <property type="match status" value="1"/>
</dbReference>
<accession>A0A1H7IHP6</accession>
<evidence type="ECO:0000259" key="3">
    <source>
        <dbReference type="Pfam" id="PF05448"/>
    </source>
</evidence>
<evidence type="ECO:0000313" key="5">
    <source>
        <dbReference type="Proteomes" id="UP000199081"/>
    </source>
</evidence>
<evidence type="ECO:0000256" key="2">
    <source>
        <dbReference type="PIRSR" id="PIRSR639069-2"/>
    </source>
</evidence>
<organism evidence="4 5">
    <name type="scientific">Alkalibacterium pelagium</name>
    <dbReference type="NCBI Taxonomy" id="426702"/>
    <lineage>
        <taxon>Bacteria</taxon>
        <taxon>Bacillati</taxon>
        <taxon>Bacillota</taxon>
        <taxon>Bacilli</taxon>
        <taxon>Lactobacillales</taxon>
        <taxon>Carnobacteriaceae</taxon>
        <taxon>Alkalibacterium</taxon>
    </lineage>
</organism>
<protein>
    <submittedName>
        <fullName evidence="4">Cephalosporin-C deacetylase</fullName>
    </submittedName>
</protein>
<dbReference type="GO" id="GO:0005976">
    <property type="term" value="P:polysaccharide metabolic process"/>
    <property type="evidence" value="ECO:0007669"/>
    <property type="project" value="TreeGrafter"/>
</dbReference>
<feature type="domain" description="Acetyl xylan esterase" evidence="3">
    <location>
        <begin position="8"/>
        <end position="310"/>
    </location>
</feature>
<feature type="active site" description="Charge relay system" evidence="1">
    <location>
        <position position="301"/>
    </location>
</feature>
<dbReference type="EMBL" id="FNZU01000004">
    <property type="protein sequence ID" value="SEK61060.1"/>
    <property type="molecule type" value="Genomic_DNA"/>
</dbReference>
<name>A0A1H7IHP6_9LACT</name>
<dbReference type="InterPro" id="IPR039069">
    <property type="entry name" value="CE7"/>
</dbReference>
<dbReference type="InterPro" id="IPR029058">
    <property type="entry name" value="AB_hydrolase_fold"/>
</dbReference>
<dbReference type="Proteomes" id="UP000199081">
    <property type="component" value="Unassembled WGS sequence"/>
</dbReference>
<feature type="active site" description="Charge relay system" evidence="1">
    <location>
        <position position="272"/>
    </location>
</feature>
<dbReference type="OrthoDB" id="9770528at2"/>
<dbReference type="PANTHER" id="PTHR40111">
    <property type="entry name" value="CEPHALOSPORIN-C DEACETYLASE"/>
    <property type="match status" value="1"/>
</dbReference>
<dbReference type="RefSeq" id="WP_091479701.1">
    <property type="nucleotide sequence ID" value="NZ_BJYC01000004.1"/>
</dbReference>
<evidence type="ECO:0000256" key="1">
    <source>
        <dbReference type="PIRSR" id="PIRSR639069-1"/>
    </source>
</evidence>
<proteinExistence type="predicted"/>
<feature type="binding site" evidence="2">
    <location>
        <position position="90"/>
    </location>
    <ligand>
        <name>substrate</name>
    </ligand>
</feature>
<dbReference type="AlphaFoldDB" id="A0A1H7IHP6"/>
<keyword evidence="5" id="KW-1185">Reference proteome</keyword>
<evidence type="ECO:0000313" key="4">
    <source>
        <dbReference type="EMBL" id="SEK61060.1"/>
    </source>
</evidence>
<dbReference type="Gene3D" id="3.40.50.1820">
    <property type="entry name" value="alpha/beta hydrolase"/>
    <property type="match status" value="1"/>
</dbReference>